<protein>
    <recommendedName>
        <fullName evidence="8">Peptidase S54 rhomboid domain-containing protein</fullName>
    </recommendedName>
</protein>
<reference evidence="9 10" key="1">
    <citation type="submission" date="2018-06" db="EMBL/GenBank/DDBJ databases">
        <title>Mucibacter soli gen. nov., sp. nov., a new member of the family Chitinophagaceae producing mucin.</title>
        <authorList>
            <person name="Kim M.-K."/>
            <person name="Park S."/>
            <person name="Kim T.-S."/>
            <person name="Joung Y."/>
            <person name="Han J.-H."/>
            <person name="Kim S.B."/>
        </authorList>
    </citation>
    <scope>NUCLEOTIDE SEQUENCE [LARGE SCALE GENOMIC DNA]</scope>
    <source>
        <strain evidence="9 10">R1-15</strain>
    </source>
</reference>
<dbReference type="AlphaFoldDB" id="A0A2W2AEE4"/>
<feature type="transmembrane region" description="Helical" evidence="7">
    <location>
        <begin position="388"/>
        <end position="410"/>
    </location>
</feature>
<name>A0A2W2AEE4_9BACT</name>
<evidence type="ECO:0000256" key="7">
    <source>
        <dbReference type="SAM" id="Phobius"/>
    </source>
</evidence>
<dbReference type="PANTHER" id="PTHR43731:SF14">
    <property type="entry name" value="PRESENILIN-ASSOCIATED RHOMBOID-LIKE PROTEIN, MITOCHONDRIAL"/>
    <property type="match status" value="1"/>
</dbReference>
<feature type="transmembrane region" description="Helical" evidence="7">
    <location>
        <begin position="12"/>
        <end position="34"/>
    </location>
</feature>
<keyword evidence="4" id="KW-0378">Hydrolase</keyword>
<keyword evidence="3 7" id="KW-0812">Transmembrane</keyword>
<feature type="transmembrane region" description="Helical" evidence="7">
    <location>
        <begin position="474"/>
        <end position="491"/>
    </location>
</feature>
<evidence type="ECO:0000256" key="5">
    <source>
        <dbReference type="ARBA" id="ARBA00022989"/>
    </source>
</evidence>
<dbReference type="Proteomes" id="UP000248745">
    <property type="component" value="Unassembled WGS sequence"/>
</dbReference>
<feature type="transmembrane region" description="Helical" evidence="7">
    <location>
        <begin position="497"/>
        <end position="516"/>
    </location>
</feature>
<feature type="transmembrane region" description="Helical" evidence="7">
    <location>
        <begin position="46"/>
        <end position="64"/>
    </location>
</feature>
<evidence type="ECO:0000256" key="3">
    <source>
        <dbReference type="ARBA" id="ARBA00022692"/>
    </source>
</evidence>
<comment type="subcellular location">
    <subcellularLocation>
        <location evidence="1">Membrane</location>
        <topology evidence="1">Multi-pass membrane protein</topology>
    </subcellularLocation>
</comment>
<evidence type="ECO:0000256" key="6">
    <source>
        <dbReference type="ARBA" id="ARBA00023136"/>
    </source>
</evidence>
<dbReference type="PANTHER" id="PTHR43731">
    <property type="entry name" value="RHOMBOID PROTEASE"/>
    <property type="match status" value="1"/>
</dbReference>
<dbReference type="InterPro" id="IPR050925">
    <property type="entry name" value="Rhomboid_protease_S54"/>
</dbReference>
<dbReference type="RefSeq" id="WP_110998111.1">
    <property type="nucleotide sequence ID" value="NZ_QKTW01000010.1"/>
</dbReference>
<feature type="transmembrane region" description="Helical" evidence="7">
    <location>
        <begin position="84"/>
        <end position="107"/>
    </location>
</feature>
<dbReference type="Pfam" id="PF01694">
    <property type="entry name" value="Rhomboid"/>
    <property type="match status" value="1"/>
</dbReference>
<organism evidence="9 10">
    <name type="scientific">Taibaiella soli</name>
    <dbReference type="NCBI Taxonomy" id="1649169"/>
    <lineage>
        <taxon>Bacteria</taxon>
        <taxon>Pseudomonadati</taxon>
        <taxon>Bacteroidota</taxon>
        <taxon>Chitinophagia</taxon>
        <taxon>Chitinophagales</taxon>
        <taxon>Chitinophagaceae</taxon>
        <taxon>Taibaiella</taxon>
    </lineage>
</organism>
<keyword evidence="6 7" id="KW-0472">Membrane</keyword>
<evidence type="ECO:0000256" key="2">
    <source>
        <dbReference type="ARBA" id="ARBA00009045"/>
    </source>
</evidence>
<feature type="transmembrane region" description="Helical" evidence="7">
    <location>
        <begin position="443"/>
        <end position="462"/>
    </location>
</feature>
<evidence type="ECO:0000313" key="10">
    <source>
        <dbReference type="Proteomes" id="UP000248745"/>
    </source>
</evidence>
<dbReference type="GO" id="GO:0016020">
    <property type="term" value="C:membrane"/>
    <property type="evidence" value="ECO:0007669"/>
    <property type="project" value="UniProtKB-SubCell"/>
</dbReference>
<comment type="caution">
    <text evidence="9">The sequence shown here is derived from an EMBL/GenBank/DDBJ whole genome shotgun (WGS) entry which is preliminary data.</text>
</comment>
<dbReference type="EMBL" id="QKTW01000010">
    <property type="protein sequence ID" value="PZF73661.1"/>
    <property type="molecule type" value="Genomic_DNA"/>
</dbReference>
<dbReference type="InterPro" id="IPR035952">
    <property type="entry name" value="Rhomboid-like_sf"/>
</dbReference>
<evidence type="ECO:0000256" key="4">
    <source>
        <dbReference type="ARBA" id="ARBA00022801"/>
    </source>
</evidence>
<dbReference type="InterPro" id="IPR022764">
    <property type="entry name" value="Peptidase_S54_rhomboid_dom"/>
</dbReference>
<feature type="transmembrane region" description="Helical" evidence="7">
    <location>
        <begin position="269"/>
        <end position="288"/>
    </location>
</feature>
<dbReference type="GO" id="GO:0004252">
    <property type="term" value="F:serine-type endopeptidase activity"/>
    <property type="evidence" value="ECO:0007669"/>
    <property type="project" value="InterPro"/>
</dbReference>
<evidence type="ECO:0000313" key="9">
    <source>
        <dbReference type="EMBL" id="PZF73661.1"/>
    </source>
</evidence>
<gene>
    <name evidence="9" type="ORF">DN068_06595</name>
</gene>
<keyword evidence="10" id="KW-1185">Reference proteome</keyword>
<evidence type="ECO:0000259" key="8">
    <source>
        <dbReference type="Pfam" id="PF01694"/>
    </source>
</evidence>
<comment type="similarity">
    <text evidence="2">Belongs to the peptidase S54 family.</text>
</comment>
<evidence type="ECO:0000256" key="1">
    <source>
        <dbReference type="ARBA" id="ARBA00004141"/>
    </source>
</evidence>
<sequence length="544" mass="60825">MKGLAYKLKSIFLPFLLIGISTIVLYTFLNWLLFVKFNVFSVKEDITNLFIPIFIAIIPLLIWVNPKFKNLKLENKQGKSYGMLYFIIMMIAIAIPTVIAQNIMIAATSKLSALNNINEINSQPATKYYTLKEYYVDKIHAGINSEAEITGKHNENVAFRIYLSLPIYKSVADTTQEPIAWLGKEYSKTVDNPKTDQRRDELYHEFAQNTQALFDQADFQQFTYLTRLGNTDEHDGFNKAIKQAGSDKIVPVLTASDEPFEGGVGDRPIWLGESFLGGALIIFLMLLIPGVKEKTFYPEAKKHEQHTISNEAVNAKAEDFKWHNLFLPSKESFITPILIDLNLIVFIIMVFTGAGLISIQSETLVKWGANYGPLTKDGEWWRLLTSTFLHGGIMHLLMNMYALLFVGLFLEKSLGRGVYLVLYLITGIIASATSLWWHADTVSIGASGAIMGMYGVFLALLLTKIYPPEFNKAFLASTGIFVLFNLTAGMQGGVDNAAHVGGLISGFLLGLLYVPYLKFKTKGTPIPDFIQSTTDEENHAANNN</sequence>
<dbReference type="Gene3D" id="1.20.1540.10">
    <property type="entry name" value="Rhomboid-like"/>
    <property type="match status" value="1"/>
</dbReference>
<accession>A0A2W2AEE4</accession>
<dbReference type="OrthoDB" id="9778341at2"/>
<feature type="transmembrane region" description="Helical" evidence="7">
    <location>
        <begin position="417"/>
        <end position="437"/>
    </location>
</feature>
<proteinExistence type="inferred from homology"/>
<keyword evidence="5 7" id="KW-1133">Transmembrane helix</keyword>
<feature type="transmembrane region" description="Helical" evidence="7">
    <location>
        <begin position="337"/>
        <end position="359"/>
    </location>
</feature>
<feature type="domain" description="Peptidase S54 rhomboid" evidence="8">
    <location>
        <begin position="378"/>
        <end position="514"/>
    </location>
</feature>
<dbReference type="SUPFAM" id="SSF144091">
    <property type="entry name" value="Rhomboid-like"/>
    <property type="match status" value="1"/>
</dbReference>